<dbReference type="Gene3D" id="3.40.50.12230">
    <property type="match status" value="1"/>
</dbReference>
<dbReference type="InterPro" id="IPR044135">
    <property type="entry name" value="Met-tRNA-FMT_C"/>
</dbReference>
<evidence type="ECO:0000256" key="1">
    <source>
        <dbReference type="ARBA" id="ARBA00010699"/>
    </source>
</evidence>
<evidence type="ECO:0000313" key="9">
    <source>
        <dbReference type="Proteomes" id="UP000182100"/>
    </source>
</evidence>
<accession>A0A1G7A6I1</accession>
<dbReference type="Pfam" id="PF02911">
    <property type="entry name" value="Formyl_trans_C"/>
    <property type="match status" value="1"/>
</dbReference>
<dbReference type="GO" id="GO:0005829">
    <property type="term" value="C:cytosol"/>
    <property type="evidence" value="ECO:0007669"/>
    <property type="project" value="TreeGrafter"/>
</dbReference>
<dbReference type="InterPro" id="IPR002376">
    <property type="entry name" value="Formyl_transf_N"/>
</dbReference>
<dbReference type="SUPFAM" id="SSF50486">
    <property type="entry name" value="FMT C-terminal domain-like"/>
    <property type="match status" value="1"/>
</dbReference>
<feature type="binding site" evidence="5">
    <location>
        <begin position="154"/>
        <end position="157"/>
    </location>
    <ligand>
        <name>(6S)-5,6,7,8-tetrahydrofolate</name>
        <dbReference type="ChEBI" id="CHEBI:57453"/>
    </ligand>
</feature>
<sequence length="354" mass="37574">MRRLCAACAPSAARLARRPYAPGRPPIDWCAARTVPAREARIHPMKLVFAGTPEVAVPALDALLASERHEVAAVVTRPDAPAGRGRRLVASPVAERAQEAGIEILRPAKPKDPEFLERLREIAPDCCPVVAYGALLPRAALDVPDRGWVNLHFSLLPAWRGAAPVQHAIMAGDEITGASTFLIEEGLDSGPVYGTVTEEIRPTDTSGDLLTRLAFAGAGLLAATMDGVEDGTLKAVPQPADGITLAPKVSVEDARVDWSAPALRVDRLVRGCTPAPGAWTTFRGERLKLVQVTPVPDRTDLVPGRLAAGKNNVYVGTGSHAVELLWVQAQGKKPMRAADWARGVRIGAEETVGG</sequence>
<dbReference type="EC" id="2.1.2.9" evidence="2 5"/>
<evidence type="ECO:0000259" key="6">
    <source>
        <dbReference type="Pfam" id="PF00551"/>
    </source>
</evidence>
<dbReference type="FunFam" id="3.40.50.12230:FF:000001">
    <property type="entry name" value="Methionyl-tRNA formyltransferase"/>
    <property type="match status" value="1"/>
</dbReference>
<evidence type="ECO:0000256" key="2">
    <source>
        <dbReference type="ARBA" id="ARBA00012261"/>
    </source>
</evidence>
<gene>
    <name evidence="5" type="primary">fmt</name>
    <name evidence="8" type="ORF">SAMN05216505_11760</name>
</gene>
<evidence type="ECO:0000256" key="5">
    <source>
        <dbReference type="HAMAP-Rule" id="MF_00182"/>
    </source>
</evidence>
<feature type="domain" description="Formyl transferase N-terminal" evidence="6">
    <location>
        <begin position="45"/>
        <end position="221"/>
    </location>
</feature>
<feature type="domain" description="Formyl transferase C-terminal" evidence="7">
    <location>
        <begin position="248"/>
        <end position="344"/>
    </location>
</feature>
<dbReference type="NCBIfam" id="TIGR00460">
    <property type="entry name" value="fmt"/>
    <property type="match status" value="1"/>
</dbReference>
<dbReference type="InterPro" id="IPR005793">
    <property type="entry name" value="Formyl_trans_C"/>
</dbReference>
<dbReference type="GO" id="GO:0004479">
    <property type="term" value="F:methionyl-tRNA formyltransferase activity"/>
    <property type="evidence" value="ECO:0007669"/>
    <property type="project" value="UniProtKB-UniRule"/>
</dbReference>
<protein>
    <recommendedName>
        <fullName evidence="2 5">Methionyl-tRNA formyltransferase</fullName>
        <ecNumber evidence="2 5">2.1.2.9</ecNumber>
    </recommendedName>
</protein>
<dbReference type="CDD" id="cd08646">
    <property type="entry name" value="FMT_core_Met-tRNA-FMT_N"/>
    <property type="match status" value="1"/>
</dbReference>
<keyword evidence="3 5" id="KW-0808">Transferase</keyword>
<dbReference type="AlphaFoldDB" id="A0A1G7A6I1"/>
<dbReference type="CDD" id="cd08704">
    <property type="entry name" value="Met_tRNA_FMT_C"/>
    <property type="match status" value="1"/>
</dbReference>
<dbReference type="Pfam" id="PF00551">
    <property type="entry name" value="Formyl_trans_N"/>
    <property type="match status" value="1"/>
</dbReference>
<proteinExistence type="inferred from homology"/>
<dbReference type="InterPro" id="IPR041711">
    <property type="entry name" value="Met-tRNA-FMT_N"/>
</dbReference>
<name>A0A1G7A6I1_9ACTN</name>
<dbReference type="InterPro" id="IPR036477">
    <property type="entry name" value="Formyl_transf_N_sf"/>
</dbReference>
<dbReference type="HAMAP" id="MF_00182">
    <property type="entry name" value="Formyl_trans"/>
    <property type="match status" value="1"/>
</dbReference>
<organism evidence="8 9">
    <name type="scientific">Streptomyces prasinopilosus</name>
    <dbReference type="NCBI Taxonomy" id="67344"/>
    <lineage>
        <taxon>Bacteria</taxon>
        <taxon>Bacillati</taxon>
        <taxon>Actinomycetota</taxon>
        <taxon>Actinomycetes</taxon>
        <taxon>Kitasatosporales</taxon>
        <taxon>Streptomycetaceae</taxon>
        <taxon>Streptomyces</taxon>
    </lineage>
</organism>
<evidence type="ECO:0000313" key="8">
    <source>
        <dbReference type="EMBL" id="SDE10474.1"/>
    </source>
</evidence>
<evidence type="ECO:0000259" key="7">
    <source>
        <dbReference type="Pfam" id="PF02911"/>
    </source>
</evidence>
<dbReference type="PANTHER" id="PTHR11138">
    <property type="entry name" value="METHIONYL-TRNA FORMYLTRANSFERASE"/>
    <property type="match status" value="1"/>
</dbReference>
<dbReference type="STRING" id="67344.SAMN05216505_11760"/>
<comment type="catalytic activity">
    <reaction evidence="5">
        <text>L-methionyl-tRNA(fMet) + (6R)-10-formyltetrahydrofolate = N-formyl-L-methionyl-tRNA(fMet) + (6S)-5,6,7,8-tetrahydrofolate + H(+)</text>
        <dbReference type="Rhea" id="RHEA:24380"/>
        <dbReference type="Rhea" id="RHEA-COMP:9952"/>
        <dbReference type="Rhea" id="RHEA-COMP:9953"/>
        <dbReference type="ChEBI" id="CHEBI:15378"/>
        <dbReference type="ChEBI" id="CHEBI:57453"/>
        <dbReference type="ChEBI" id="CHEBI:78530"/>
        <dbReference type="ChEBI" id="CHEBI:78844"/>
        <dbReference type="ChEBI" id="CHEBI:195366"/>
        <dbReference type="EC" id="2.1.2.9"/>
    </reaction>
</comment>
<keyword evidence="9" id="KW-1185">Reference proteome</keyword>
<dbReference type="PANTHER" id="PTHR11138:SF5">
    <property type="entry name" value="METHIONYL-TRNA FORMYLTRANSFERASE, MITOCHONDRIAL"/>
    <property type="match status" value="1"/>
</dbReference>
<dbReference type="Proteomes" id="UP000182100">
    <property type="component" value="Unassembled WGS sequence"/>
</dbReference>
<comment type="function">
    <text evidence="5">Attaches a formyl group to the free amino group of methionyl-tRNA(fMet). The formyl group appears to play a dual role in the initiator identity of N-formylmethionyl-tRNA by promoting its recognition by IF2 and preventing the misappropriation of this tRNA by the elongation apparatus.</text>
</comment>
<evidence type="ECO:0000256" key="4">
    <source>
        <dbReference type="ARBA" id="ARBA00022917"/>
    </source>
</evidence>
<comment type="similarity">
    <text evidence="1 5">Belongs to the Fmt family.</text>
</comment>
<dbReference type="SUPFAM" id="SSF53328">
    <property type="entry name" value="Formyltransferase"/>
    <property type="match status" value="1"/>
</dbReference>
<dbReference type="InterPro" id="IPR011034">
    <property type="entry name" value="Formyl_transferase-like_C_sf"/>
</dbReference>
<reference evidence="9" key="1">
    <citation type="submission" date="2016-10" db="EMBL/GenBank/DDBJ databases">
        <authorList>
            <person name="Varghese N."/>
            <person name="Submissions S."/>
        </authorList>
    </citation>
    <scope>NUCLEOTIDE SEQUENCE [LARGE SCALE GENOMIC DNA]</scope>
    <source>
        <strain evidence="9">CGMCC 4.3504</strain>
    </source>
</reference>
<dbReference type="EMBL" id="FMZK01000017">
    <property type="protein sequence ID" value="SDE10474.1"/>
    <property type="molecule type" value="Genomic_DNA"/>
</dbReference>
<evidence type="ECO:0000256" key="3">
    <source>
        <dbReference type="ARBA" id="ARBA00022679"/>
    </source>
</evidence>
<dbReference type="InterPro" id="IPR005794">
    <property type="entry name" value="Fmt"/>
</dbReference>
<keyword evidence="4 5" id="KW-0648">Protein biosynthesis</keyword>